<evidence type="ECO:0000256" key="7">
    <source>
        <dbReference type="ARBA" id="ARBA00022989"/>
    </source>
</evidence>
<feature type="domain" description="ABC transmembrane type-1" evidence="11">
    <location>
        <begin position="16"/>
        <end position="298"/>
    </location>
</feature>
<reference evidence="12" key="2">
    <citation type="submission" date="2021-04" db="EMBL/GenBank/DDBJ databases">
        <authorList>
            <person name="Gilroy R."/>
        </authorList>
    </citation>
    <scope>NUCLEOTIDE SEQUENCE</scope>
    <source>
        <strain evidence="12">CHK191-13928</strain>
    </source>
</reference>
<dbReference type="EMBL" id="DXEM01000006">
    <property type="protein sequence ID" value="HIX66902.1"/>
    <property type="molecule type" value="Genomic_DNA"/>
</dbReference>
<organism evidence="12 13">
    <name type="scientific">Candidatus Anaerostipes excrementavium</name>
    <dbReference type="NCBI Taxonomy" id="2838463"/>
    <lineage>
        <taxon>Bacteria</taxon>
        <taxon>Bacillati</taxon>
        <taxon>Bacillota</taxon>
        <taxon>Clostridia</taxon>
        <taxon>Lachnospirales</taxon>
        <taxon>Lachnospiraceae</taxon>
        <taxon>Anaerostipes</taxon>
    </lineage>
</organism>
<evidence type="ECO:0000256" key="8">
    <source>
        <dbReference type="ARBA" id="ARBA00023136"/>
    </source>
</evidence>
<keyword evidence="2" id="KW-0813">Transport</keyword>
<gene>
    <name evidence="12" type="ORF">H9735_02100</name>
</gene>
<dbReference type="Gene3D" id="1.20.1560.10">
    <property type="entry name" value="ABC transporter type 1, transmembrane domain"/>
    <property type="match status" value="1"/>
</dbReference>
<dbReference type="GO" id="GO:0015421">
    <property type="term" value="F:ABC-type oligopeptide transporter activity"/>
    <property type="evidence" value="ECO:0007669"/>
    <property type="project" value="TreeGrafter"/>
</dbReference>
<evidence type="ECO:0000259" key="11">
    <source>
        <dbReference type="PROSITE" id="PS50929"/>
    </source>
</evidence>
<evidence type="ECO:0000256" key="3">
    <source>
        <dbReference type="ARBA" id="ARBA00022475"/>
    </source>
</evidence>
<dbReference type="PANTHER" id="PTHR43394:SF1">
    <property type="entry name" value="ATP-BINDING CASSETTE SUB-FAMILY B MEMBER 10, MITOCHONDRIAL"/>
    <property type="match status" value="1"/>
</dbReference>
<dbReference type="PROSITE" id="PS00211">
    <property type="entry name" value="ABC_TRANSPORTER_1"/>
    <property type="match status" value="1"/>
</dbReference>
<dbReference type="PROSITE" id="PS50893">
    <property type="entry name" value="ABC_TRANSPORTER_2"/>
    <property type="match status" value="1"/>
</dbReference>
<dbReference type="Pfam" id="PF00664">
    <property type="entry name" value="ABC_membrane"/>
    <property type="match status" value="1"/>
</dbReference>
<keyword evidence="5" id="KW-0547">Nucleotide-binding</keyword>
<dbReference type="SUPFAM" id="SSF52540">
    <property type="entry name" value="P-loop containing nucleoside triphosphate hydrolases"/>
    <property type="match status" value="1"/>
</dbReference>
<keyword evidence="7 9" id="KW-1133">Transmembrane helix</keyword>
<keyword evidence="3" id="KW-1003">Cell membrane</keyword>
<evidence type="ECO:0000313" key="12">
    <source>
        <dbReference type="EMBL" id="HIX66902.1"/>
    </source>
</evidence>
<proteinExistence type="predicted"/>
<dbReference type="InterPro" id="IPR017871">
    <property type="entry name" value="ABC_transporter-like_CS"/>
</dbReference>
<dbReference type="GO" id="GO:0005524">
    <property type="term" value="F:ATP binding"/>
    <property type="evidence" value="ECO:0007669"/>
    <property type="project" value="UniProtKB-KW"/>
</dbReference>
<dbReference type="SMART" id="SM00382">
    <property type="entry name" value="AAA"/>
    <property type="match status" value="1"/>
</dbReference>
<comment type="caution">
    <text evidence="12">The sequence shown here is derived from an EMBL/GenBank/DDBJ whole genome shotgun (WGS) entry which is preliminary data.</text>
</comment>
<evidence type="ECO:0000256" key="6">
    <source>
        <dbReference type="ARBA" id="ARBA00022840"/>
    </source>
</evidence>
<comment type="subcellular location">
    <subcellularLocation>
        <location evidence="1">Cell membrane</location>
        <topology evidence="1">Multi-pass membrane protein</topology>
    </subcellularLocation>
</comment>
<dbReference type="Proteomes" id="UP000886721">
    <property type="component" value="Unassembled WGS sequence"/>
</dbReference>
<evidence type="ECO:0000256" key="1">
    <source>
        <dbReference type="ARBA" id="ARBA00004651"/>
    </source>
</evidence>
<dbReference type="InterPro" id="IPR027417">
    <property type="entry name" value="P-loop_NTPase"/>
</dbReference>
<dbReference type="GO" id="GO:0016887">
    <property type="term" value="F:ATP hydrolysis activity"/>
    <property type="evidence" value="ECO:0007669"/>
    <property type="project" value="InterPro"/>
</dbReference>
<keyword evidence="6 12" id="KW-0067">ATP-binding</keyword>
<feature type="transmembrane region" description="Helical" evidence="9">
    <location>
        <begin position="237"/>
        <end position="258"/>
    </location>
</feature>
<evidence type="ECO:0000256" key="5">
    <source>
        <dbReference type="ARBA" id="ARBA00022741"/>
    </source>
</evidence>
<reference evidence="12" key="1">
    <citation type="journal article" date="2021" name="PeerJ">
        <title>Extensive microbial diversity within the chicken gut microbiome revealed by metagenomics and culture.</title>
        <authorList>
            <person name="Gilroy R."/>
            <person name="Ravi A."/>
            <person name="Getino M."/>
            <person name="Pursley I."/>
            <person name="Horton D.L."/>
            <person name="Alikhan N.F."/>
            <person name="Baker D."/>
            <person name="Gharbi K."/>
            <person name="Hall N."/>
            <person name="Watson M."/>
            <person name="Adriaenssens E.M."/>
            <person name="Foster-Nyarko E."/>
            <person name="Jarju S."/>
            <person name="Secka A."/>
            <person name="Antonio M."/>
            <person name="Oren A."/>
            <person name="Chaudhuri R.R."/>
            <person name="La Ragione R."/>
            <person name="Hildebrand F."/>
            <person name="Pallen M.J."/>
        </authorList>
    </citation>
    <scope>NUCLEOTIDE SEQUENCE</scope>
    <source>
        <strain evidence="12">CHK191-13928</strain>
    </source>
</reference>
<keyword evidence="4 9" id="KW-0812">Transmembrane</keyword>
<feature type="transmembrane region" description="Helical" evidence="9">
    <location>
        <begin position="51"/>
        <end position="69"/>
    </location>
</feature>
<name>A0A9D1WTJ3_9FIRM</name>
<evidence type="ECO:0000256" key="2">
    <source>
        <dbReference type="ARBA" id="ARBA00022448"/>
    </source>
</evidence>
<protein>
    <submittedName>
        <fullName evidence="12">ABC transporter ATP-binding protein/permease</fullName>
    </submittedName>
</protein>
<dbReference type="SUPFAM" id="SSF90123">
    <property type="entry name" value="ABC transporter transmembrane region"/>
    <property type="match status" value="1"/>
</dbReference>
<dbReference type="Pfam" id="PF00005">
    <property type="entry name" value="ABC_tran"/>
    <property type="match status" value="1"/>
</dbReference>
<keyword evidence="8 9" id="KW-0472">Membrane</keyword>
<dbReference type="InterPro" id="IPR003439">
    <property type="entry name" value="ABC_transporter-like_ATP-bd"/>
</dbReference>
<feature type="domain" description="ABC transporter" evidence="10">
    <location>
        <begin position="331"/>
        <end position="566"/>
    </location>
</feature>
<evidence type="ECO:0000256" key="4">
    <source>
        <dbReference type="ARBA" id="ARBA00022692"/>
    </source>
</evidence>
<dbReference type="AlphaFoldDB" id="A0A9D1WTJ3"/>
<accession>A0A9D1WTJ3</accession>
<dbReference type="InterPro" id="IPR036640">
    <property type="entry name" value="ABC1_TM_sf"/>
</dbReference>
<feature type="transmembrane region" description="Helical" evidence="9">
    <location>
        <begin position="157"/>
        <end position="176"/>
    </location>
</feature>
<dbReference type="InterPro" id="IPR003593">
    <property type="entry name" value="AAA+_ATPase"/>
</dbReference>
<sequence>MGRLWRYLRNNLKETILAPFFKMLEASFELIIPLVVASMVDVGIGGKDQGYLLRMGCLMVVLGIVGFISSATAQYFAAKAATAAGTAMRNDLFSHMGTFSYQEIDSIGTATLITRMTSDINQVQNGVNMFLRLFLRSPFVVLGAVFMAFLVDHKTAMVFAVTIPALFFVVFLILLISMPLYQRVQKQLDDVLQKTRENLLGIRVIRAFNRQESEIKAFDASHRELYRRQIFVGKISALLNPVTYVIINLGTIGVLWTGGIQVNLGRLSQGEVIALINYMSQILVELIKLANLMILLSKTAASLKRVENVFQTQGSILDGEENFRPDGAVSVSFQDVSFAYAGAKEPAVEKVSFSAAAGDTIGVIGGTGSGKTTLVNLIPRFYEAQEGEILIQGNDIRNLRMEELRNQIGYVPQKAALFRGTLRANMQWGKKDASDEEIYEALKTAQAMDFVEKKGEGLDLAVEQGGRNLSGGQKQRLTIARALVRKPAILILDDSASALDFATDAKLRKEIRKHTDHMTVFLVSQRVSAVKNADQILVMNDGKIAGKGKHRDLLRSCRIYREICESQMTREEVAADAE</sequence>
<feature type="transmembrane region" description="Helical" evidence="9">
    <location>
        <begin position="133"/>
        <end position="151"/>
    </location>
</feature>
<dbReference type="InterPro" id="IPR039421">
    <property type="entry name" value="Type_1_exporter"/>
</dbReference>
<feature type="transmembrane region" description="Helical" evidence="9">
    <location>
        <begin position="20"/>
        <end position="39"/>
    </location>
</feature>
<dbReference type="FunFam" id="3.40.50.300:FF:000221">
    <property type="entry name" value="Multidrug ABC transporter ATP-binding protein"/>
    <property type="match status" value="1"/>
</dbReference>
<dbReference type="CDD" id="cd18548">
    <property type="entry name" value="ABC_6TM_Tm287_like"/>
    <property type="match status" value="1"/>
</dbReference>
<dbReference type="Gene3D" id="3.40.50.300">
    <property type="entry name" value="P-loop containing nucleotide triphosphate hydrolases"/>
    <property type="match status" value="1"/>
</dbReference>
<evidence type="ECO:0000259" key="10">
    <source>
        <dbReference type="PROSITE" id="PS50893"/>
    </source>
</evidence>
<dbReference type="GO" id="GO:0005886">
    <property type="term" value="C:plasma membrane"/>
    <property type="evidence" value="ECO:0007669"/>
    <property type="project" value="UniProtKB-SubCell"/>
</dbReference>
<dbReference type="PROSITE" id="PS50929">
    <property type="entry name" value="ABC_TM1F"/>
    <property type="match status" value="1"/>
</dbReference>
<dbReference type="PANTHER" id="PTHR43394">
    <property type="entry name" value="ATP-DEPENDENT PERMEASE MDL1, MITOCHONDRIAL"/>
    <property type="match status" value="1"/>
</dbReference>
<evidence type="ECO:0000313" key="13">
    <source>
        <dbReference type="Proteomes" id="UP000886721"/>
    </source>
</evidence>
<evidence type="ECO:0000256" key="9">
    <source>
        <dbReference type="SAM" id="Phobius"/>
    </source>
</evidence>
<dbReference type="InterPro" id="IPR011527">
    <property type="entry name" value="ABC1_TM_dom"/>
</dbReference>